<gene>
    <name evidence="2" type="ORF">ACFOSB_12410</name>
</gene>
<dbReference type="Pfam" id="PF13683">
    <property type="entry name" value="rve_3"/>
    <property type="match status" value="1"/>
</dbReference>
<dbReference type="SUPFAM" id="SSF53098">
    <property type="entry name" value="Ribonuclease H-like"/>
    <property type="match status" value="1"/>
</dbReference>
<dbReference type="Proteomes" id="UP001595803">
    <property type="component" value="Unassembled WGS sequence"/>
</dbReference>
<evidence type="ECO:0000313" key="2">
    <source>
        <dbReference type="EMBL" id="MFC3833660.1"/>
    </source>
</evidence>
<feature type="domain" description="Integrase catalytic" evidence="1">
    <location>
        <begin position="104"/>
        <end position="265"/>
    </location>
</feature>
<dbReference type="InterPro" id="IPR025948">
    <property type="entry name" value="HTH-like_dom"/>
</dbReference>
<sequence length="267" mass="30731">MVGLLQGSFDVSERRACRVLGFSRTTQRRKSPKRVNDLVLIERLRTLAAERPRFGYRRLYLLLRRDGVWINHTCVYRVYRAEGLAVRQNARRKLALGERQQKPQVSAPNQRWSLDFMADQLASGQRFRVLNVVDDFTRECLVMYAGVSITGLDVIRQLTDVIRFKGRPASILTDNGPEFAGKALDIWTHETGIHHVFIRPGKPALNAHIESFNGRVWDECLNLHWFQSLEQARAVLSTWRVDYNHVRPHTSLGGRSPNEFARLNQAG</sequence>
<dbReference type="EMBL" id="JBHRZG010000012">
    <property type="protein sequence ID" value="MFC3833660.1"/>
    <property type="molecule type" value="Genomic_DNA"/>
</dbReference>
<dbReference type="Pfam" id="PF13276">
    <property type="entry name" value="HTH_21"/>
    <property type="match status" value="1"/>
</dbReference>
<dbReference type="PANTHER" id="PTHR47515:SF1">
    <property type="entry name" value="BLR2054 PROTEIN"/>
    <property type="match status" value="1"/>
</dbReference>
<keyword evidence="3" id="KW-1185">Reference proteome</keyword>
<dbReference type="NCBIfam" id="NF033516">
    <property type="entry name" value="transpos_IS3"/>
    <property type="match status" value="1"/>
</dbReference>
<dbReference type="InterPro" id="IPR001584">
    <property type="entry name" value="Integrase_cat-core"/>
</dbReference>
<proteinExistence type="predicted"/>
<accession>A0ABV7Z9L4</accession>
<comment type="caution">
    <text evidence="2">The sequence shown here is derived from an EMBL/GenBank/DDBJ whole genome shotgun (WGS) entry which is preliminary data.</text>
</comment>
<dbReference type="RefSeq" id="WP_322474899.1">
    <property type="nucleotide sequence ID" value="NZ_JBHRZG010000012.1"/>
</dbReference>
<dbReference type="InterPro" id="IPR012337">
    <property type="entry name" value="RNaseH-like_sf"/>
</dbReference>
<dbReference type="PROSITE" id="PS50994">
    <property type="entry name" value="INTEGRASE"/>
    <property type="match status" value="1"/>
</dbReference>
<dbReference type="PANTHER" id="PTHR47515">
    <property type="entry name" value="LOW CALCIUM RESPONSE LOCUS PROTEIN T"/>
    <property type="match status" value="1"/>
</dbReference>
<evidence type="ECO:0000313" key="3">
    <source>
        <dbReference type="Proteomes" id="UP001595803"/>
    </source>
</evidence>
<evidence type="ECO:0000259" key="1">
    <source>
        <dbReference type="PROSITE" id="PS50994"/>
    </source>
</evidence>
<name>A0ABV7Z9L4_9DEIO</name>
<organism evidence="2 3">
    <name type="scientific">Deinococcus rufus</name>
    <dbReference type="NCBI Taxonomy" id="2136097"/>
    <lineage>
        <taxon>Bacteria</taxon>
        <taxon>Thermotogati</taxon>
        <taxon>Deinococcota</taxon>
        <taxon>Deinococci</taxon>
        <taxon>Deinococcales</taxon>
        <taxon>Deinococcaceae</taxon>
        <taxon>Deinococcus</taxon>
    </lineage>
</organism>
<protein>
    <submittedName>
        <fullName evidence="2">IS3 family transposase</fullName>
    </submittedName>
</protein>
<dbReference type="InterPro" id="IPR036397">
    <property type="entry name" value="RNaseH_sf"/>
</dbReference>
<dbReference type="Gene3D" id="3.30.420.10">
    <property type="entry name" value="Ribonuclease H-like superfamily/Ribonuclease H"/>
    <property type="match status" value="1"/>
</dbReference>
<reference evidence="3" key="1">
    <citation type="journal article" date="2019" name="Int. J. Syst. Evol. Microbiol.">
        <title>The Global Catalogue of Microorganisms (GCM) 10K type strain sequencing project: providing services to taxonomists for standard genome sequencing and annotation.</title>
        <authorList>
            <consortium name="The Broad Institute Genomics Platform"/>
            <consortium name="The Broad Institute Genome Sequencing Center for Infectious Disease"/>
            <person name="Wu L."/>
            <person name="Ma J."/>
        </authorList>
    </citation>
    <scope>NUCLEOTIDE SEQUENCE [LARGE SCALE GENOMIC DNA]</scope>
    <source>
        <strain evidence="3">CCTCC AB 2017081</strain>
    </source>
</reference>
<dbReference type="InterPro" id="IPR048020">
    <property type="entry name" value="Transpos_IS3"/>
</dbReference>